<dbReference type="InterPro" id="IPR041698">
    <property type="entry name" value="Methyltransf_25"/>
</dbReference>
<reference evidence="2 3" key="1">
    <citation type="submission" date="2021-03" db="EMBL/GenBank/DDBJ databases">
        <title>Metabolic Capacity of the Antarctic Cyanobacterium Phormidium pseudopriestleyi that Sustains Oxygenic Photosynthesis in the Presence of Hydrogen Sulfide.</title>
        <authorList>
            <person name="Lumian J.E."/>
            <person name="Jungblut A.D."/>
            <person name="Dillon M.L."/>
            <person name="Hawes I."/>
            <person name="Doran P.T."/>
            <person name="Mackey T.J."/>
            <person name="Dick G.J."/>
            <person name="Grettenberger C.L."/>
            <person name="Sumner D.Y."/>
        </authorList>
    </citation>
    <scope>NUCLEOTIDE SEQUENCE [LARGE SCALE GENOMIC DNA]</scope>
    <source>
        <strain evidence="2 3">FRX01</strain>
    </source>
</reference>
<gene>
    <name evidence="2" type="ORF">J0895_12990</name>
</gene>
<feature type="domain" description="Methyltransferase" evidence="1">
    <location>
        <begin position="73"/>
        <end position="114"/>
    </location>
</feature>
<dbReference type="SUPFAM" id="SSF53335">
    <property type="entry name" value="S-adenosyl-L-methionine-dependent methyltransferases"/>
    <property type="match status" value="1"/>
</dbReference>
<protein>
    <submittedName>
        <fullName evidence="2">Methyltransferase domain-containing protein</fullName>
    </submittedName>
</protein>
<dbReference type="Proteomes" id="UP000664844">
    <property type="component" value="Unassembled WGS sequence"/>
</dbReference>
<accession>A0ABS3FSC6</accession>
<organism evidence="2 3">
    <name type="scientific">Phormidium pseudopriestleyi FRX01</name>
    <dbReference type="NCBI Taxonomy" id="1759528"/>
    <lineage>
        <taxon>Bacteria</taxon>
        <taxon>Bacillati</taxon>
        <taxon>Cyanobacteriota</taxon>
        <taxon>Cyanophyceae</taxon>
        <taxon>Oscillatoriophycideae</taxon>
        <taxon>Oscillatoriales</taxon>
        <taxon>Oscillatoriaceae</taxon>
        <taxon>Phormidium</taxon>
    </lineage>
</organism>
<keyword evidence="2" id="KW-0489">Methyltransferase</keyword>
<feature type="non-terminal residue" evidence="2">
    <location>
        <position position="120"/>
    </location>
</feature>
<dbReference type="RefSeq" id="WP_207088514.1">
    <property type="nucleotide sequence ID" value="NZ_JAFLQW010000343.1"/>
</dbReference>
<keyword evidence="3" id="KW-1185">Reference proteome</keyword>
<sequence>MALKVHLPYFDQLLELLKDQNQDAIAAFGRHVHWGYWEDPSRADGSIPDFANAAEQLSLRVCDAAQITDGLKILDCGCGFGGTIASLNERFSNLELVGVNIDERQLERARSQVHPLNQNA</sequence>
<dbReference type="GO" id="GO:0032259">
    <property type="term" value="P:methylation"/>
    <property type="evidence" value="ECO:0007669"/>
    <property type="project" value="UniProtKB-KW"/>
</dbReference>
<name>A0ABS3FSC6_9CYAN</name>
<dbReference type="EMBL" id="JAFLQW010000343">
    <property type="protein sequence ID" value="MBO0350011.1"/>
    <property type="molecule type" value="Genomic_DNA"/>
</dbReference>
<dbReference type="GO" id="GO:0008168">
    <property type="term" value="F:methyltransferase activity"/>
    <property type="evidence" value="ECO:0007669"/>
    <property type="project" value="UniProtKB-KW"/>
</dbReference>
<evidence type="ECO:0000313" key="3">
    <source>
        <dbReference type="Proteomes" id="UP000664844"/>
    </source>
</evidence>
<dbReference type="Gene3D" id="3.40.50.150">
    <property type="entry name" value="Vaccinia Virus protein VP39"/>
    <property type="match status" value="1"/>
</dbReference>
<comment type="caution">
    <text evidence="2">The sequence shown here is derived from an EMBL/GenBank/DDBJ whole genome shotgun (WGS) entry which is preliminary data.</text>
</comment>
<evidence type="ECO:0000313" key="2">
    <source>
        <dbReference type="EMBL" id="MBO0350011.1"/>
    </source>
</evidence>
<dbReference type="Pfam" id="PF13649">
    <property type="entry name" value="Methyltransf_25"/>
    <property type="match status" value="1"/>
</dbReference>
<evidence type="ECO:0000259" key="1">
    <source>
        <dbReference type="Pfam" id="PF13649"/>
    </source>
</evidence>
<keyword evidence="2" id="KW-0808">Transferase</keyword>
<dbReference type="InterPro" id="IPR029063">
    <property type="entry name" value="SAM-dependent_MTases_sf"/>
</dbReference>
<proteinExistence type="predicted"/>